<dbReference type="InParanoid" id="A0A1E7F5S9"/>
<organism evidence="5 6">
    <name type="scientific">Fragilariopsis cylindrus CCMP1102</name>
    <dbReference type="NCBI Taxonomy" id="635003"/>
    <lineage>
        <taxon>Eukaryota</taxon>
        <taxon>Sar</taxon>
        <taxon>Stramenopiles</taxon>
        <taxon>Ochrophyta</taxon>
        <taxon>Bacillariophyta</taxon>
        <taxon>Bacillariophyceae</taxon>
        <taxon>Bacillariophycidae</taxon>
        <taxon>Bacillariales</taxon>
        <taxon>Bacillariaceae</taxon>
        <taxon>Fragilariopsis</taxon>
    </lineage>
</organism>
<dbReference type="AlphaFoldDB" id="A0A1E7F5S9"/>
<evidence type="ECO:0000256" key="2">
    <source>
        <dbReference type="ARBA" id="ARBA00023043"/>
    </source>
</evidence>
<protein>
    <submittedName>
        <fullName evidence="5">Ankyrin</fullName>
    </submittedName>
</protein>
<dbReference type="KEGG" id="fcy:FRACYDRAFT_262271"/>
<keyword evidence="6" id="KW-1185">Reference proteome</keyword>
<evidence type="ECO:0000256" key="3">
    <source>
        <dbReference type="PROSITE-ProRule" id="PRU00023"/>
    </source>
</evidence>
<evidence type="ECO:0000313" key="6">
    <source>
        <dbReference type="Proteomes" id="UP000095751"/>
    </source>
</evidence>
<feature type="transmembrane region" description="Helical" evidence="4">
    <location>
        <begin position="12"/>
        <end position="29"/>
    </location>
</feature>
<name>A0A1E7F5S9_9STRA</name>
<feature type="repeat" description="ANK" evidence="3">
    <location>
        <begin position="451"/>
        <end position="483"/>
    </location>
</feature>
<keyword evidence="1" id="KW-0677">Repeat</keyword>
<reference evidence="5 6" key="1">
    <citation type="submission" date="2016-09" db="EMBL/GenBank/DDBJ databases">
        <title>Extensive genetic diversity and differential bi-allelic expression allows diatom success in the polar Southern Ocean.</title>
        <authorList>
            <consortium name="DOE Joint Genome Institute"/>
            <person name="Mock T."/>
            <person name="Otillar R.P."/>
            <person name="Strauss J."/>
            <person name="Dupont C."/>
            <person name="Frickenhaus S."/>
            <person name="Maumus F."/>
            <person name="Mcmullan M."/>
            <person name="Sanges R."/>
            <person name="Schmutz J."/>
            <person name="Toseland A."/>
            <person name="Valas R."/>
            <person name="Veluchamy A."/>
            <person name="Ward B.J."/>
            <person name="Allen A."/>
            <person name="Barry K."/>
            <person name="Falciatore A."/>
            <person name="Ferrante M."/>
            <person name="Fortunato A.E."/>
            <person name="Gloeckner G."/>
            <person name="Gruber A."/>
            <person name="Hipkin R."/>
            <person name="Janech M."/>
            <person name="Kroth P."/>
            <person name="Leese F."/>
            <person name="Lindquist E."/>
            <person name="Lyon B.R."/>
            <person name="Martin J."/>
            <person name="Mayer C."/>
            <person name="Parker M."/>
            <person name="Quesneville H."/>
            <person name="Raymond J."/>
            <person name="Uhlig C."/>
            <person name="Valentin K.U."/>
            <person name="Worden A.Z."/>
            <person name="Armbrust E.V."/>
            <person name="Bowler C."/>
            <person name="Green B."/>
            <person name="Moulton V."/>
            <person name="Van Oosterhout C."/>
            <person name="Grigoriev I."/>
        </authorList>
    </citation>
    <scope>NUCLEOTIDE SEQUENCE [LARGE SCALE GENOMIC DNA]</scope>
    <source>
        <strain evidence="5 6">CCMP1102</strain>
    </source>
</reference>
<keyword evidence="4" id="KW-0472">Membrane</keyword>
<dbReference type="Proteomes" id="UP000095751">
    <property type="component" value="Unassembled WGS sequence"/>
</dbReference>
<dbReference type="InterPro" id="IPR002110">
    <property type="entry name" value="Ankyrin_rpt"/>
</dbReference>
<dbReference type="PANTHER" id="PTHR24161">
    <property type="entry name" value="ANK_REP_REGION DOMAIN-CONTAINING PROTEIN-RELATED"/>
    <property type="match status" value="1"/>
</dbReference>
<dbReference type="PANTHER" id="PTHR24161:SF85">
    <property type="entry name" value="PALMITOYLTRANSFERASE HIP14"/>
    <property type="match status" value="1"/>
</dbReference>
<proteinExistence type="predicted"/>
<evidence type="ECO:0000256" key="1">
    <source>
        <dbReference type="ARBA" id="ARBA00022737"/>
    </source>
</evidence>
<dbReference type="SMART" id="SM00248">
    <property type="entry name" value="ANK"/>
    <property type="match status" value="6"/>
</dbReference>
<dbReference type="Gene3D" id="1.25.40.20">
    <property type="entry name" value="Ankyrin repeat-containing domain"/>
    <property type="match status" value="2"/>
</dbReference>
<keyword evidence="4" id="KW-1133">Transmembrane helix</keyword>
<dbReference type="SUPFAM" id="SSF48403">
    <property type="entry name" value="Ankyrin repeat"/>
    <property type="match status" value="1"/>
</dbReference>
<keyword evidence="2 3" id="KW-0040">ANK repeat</keyword>
<dbReference type="PROSITE" id="PS50088">
    <property type="entry name" value="ANK_REPEAT"/>
    <property type="match status" value="1"/>
</dbReference>
<evidence type="ECO:0000313" key="5">
    <source>
        <dbReference type="EMBL" id="OEU13489.1"/>
    </source>
</evidence>
<keyword evidence="4" id="KW-0812">Transmembrane</keyword>
<dbReference type="InterPro" id="IPR036770">
    <property type="entry name" value="Ankyrin_rpt-contain_sf"/>
</dbReference>
<sequence length="595" mass="68425">MTIGIILRSHQNYFYLLMIALAVLISFFIEPTVSFIAPKPILLRRPTNFAKEIFVRFSSSSDSATGLLDDTVQQHQVTTIDRRPHEQRTKGPRPARRLNHGFRFLYRNSSHLHHNVTAFEYLTQFYTEKEVIEMNRTFPPLLDLDVPRHVHPKIRFLQETILTSSDNNDGDGQNKYNNIDNMNISQYEIPSQYFGARLEKTIAPRHAFLVYNNLPNGLSLLRREEELTSSNSTRYDNQRTTTRLQEFLLSCRKTKRFSALCNQWRKEEQEQEQQQEKQQTNSSHHIDNTSNVEQITSKQIEAFDFIFGRGLLAAARNELVQKDNNWPLEYINITSSDILKLLIQHGANPLERDTRGSTLLHWAAGVGNLEAFRTLLPYFPNELLEKTERDGATPLHWACAGANSKEFGTGGHYYLCQYIISECDRRNKDRSLQNRDTILSAKDLVNQRTKDGNSPLMWAAWSRSLDVVKLMVRYRAEWDTSNRNGCTVAHWATSGGNLEVCQYLAEVVGVDFFVPNTAGNTPLTHAVAYGRVDVVQWLRGRAMALEEDGDDLIAKQLAADFAGWSDEQGKEDNVQRKQVLKLFQDDYWDLIEGDE</sequence>
<dbReference type="Pfam" id="PF12796">
    <property type="entry name" value="Ank_2"/>
    <property type="match status" value="2"/>
</dbReference>
<evidence type="ECO:0000256" key="4">
    <source>
        <dbReference type="SAM" id="Phobius"/>
    </source>
</evidence>
<accession>A0A1E7F5S9</accession>
<dbReference type="OrthoDB" id="41909at2759"/>
<gene>
    <name evidence="5" type="ORF">FRACYDRAFT_262271</name>
</gene>
<dbReference type="EMBL" id="KV784361">
    <property type="protein sequence ID" value="OEU13489.1"/>
    <property type="molecule type" value="Genomic_DNA"/>
</dbReference>